<sequence length="107" mass="11381">MPSTMGNKASDPVDHARTTRKHAGQNLKNTKAFPALVGIGLGVLALVIGIFGFAAGHPPLGIAGAVIAVVLWAAGFGWLSRERRRVRRIEADYVRTHPGADWQTPSS</sequence>
<organism evidence="3 4">
    <name type="scientific">Mycolicibacterium tokaiense</name>
    <dbReference type="NCBI Taxonomy" id="39695"/>
    <lineage>
        <taxon>Bacteria</taxon>
        <taxon>Bacillati</taxon>
        <taxon>Actinomycetota</taxon>
        <taxon>Actinomycetes</taxon>
        <taxon>Mycobacteriales</taxon>
        <taxon>Mycobacteriaceae</taxon>
        <taxon>Mycolicibacterium</taxon>
    </lineage>
</organism>
<name>A0A378TIS2_9MYCO</name>
<proteinExistence type="predicted"/>
<dbReference type="Proteomes" id="UP000254978">
    <property type="component" value="Unassembled WGS sequence"/>
</dbReference>
<keyword evidence="2" id="KW-0812">Transmembrane</keyword>
<feature type="transmembrane region" description="Helical" evidence="2">
    <location>
        <begin position="32"/>
        <end position="54"/>
    </location>
</feature>
<gene>
    <name evidence="3" type="ORF">NCTC10821_04256</name>
</gene>
<evidence type="ECO:0000256" key="2">
    <source>
        <dbReference type="SAM" id="Phobius"/>
    </source>
</evidence>
<feature type="transmembrane region" description="Helical" evidence="2">
    <location>
        <begin position="60"/>
        <end position="79"/>
    </location>
</feature>
<dbReference type="AlphaFoldDB" id="A0A378TIS2"/>
<keyword evidence="2" id="KW-0472">Membrane</keyword>
<evidence type="ECO:0000256" key="1">
    <source>
        <dbReference type="SAM" id="MobiDB-lite"/>
    </source>
</evidence>
<keyword evidence="2" id="KW-1133">Transmembrane helix</keyword>
<protein>
    <submittedName>
        <fullName evidence="3">UsfY protein</fullName>
    </submittedName>
</protein>
<evidence type="ECO:0000313" key="4">
    <source>
        <dbReference type="Proteomes" id="UP000254978"/>
    </source>
</evidence>
<feature type="region of interest" description="Disordered" evidence="1">
    <location>
        <begin position="1"/>
        <end position="25"/>
    </location>
</feature>
<accession>A0A378TIS2</accession>
<dbReference type="EMBL" id="UGQT01000001">
    <property type="protein sequence ID" value="STZ60712.1"/>
    <property type="molecule type" value="Genomic_DNA"/>
</dbReference>
<keyword evidence="4" id="KW-1185">Reference proteome</keyword>
<reference evidence="3 4" key="1">
    <citation type="submission" date="2018-06" db="EMBL/GenBank/DDBJ databases">
        <authorList>
            <consortium name="Pathogen Informatics"/>
            <person name="Doyle S."/>
        </authorList>
    </citation>
    <scope>NUCLEOTIDE SEQUENCE [LARGE SCALE GENOMIC DNA]</scope>
    <source>
        <strain evidence="3 4">NCTC10821</strain>
    </source>
</reference>
<evidence type="ECO:0000313" key="3">
    <source>
        <dbReference type="EMBL" id="STZ60712.1"/>
    </source>
</evidence>